<proteinExistence type="predicted"/>
<protein>
    <recommendedName>
        <fullName evidence="1">GGDEF domain-containing protein</fullName>
    </recommendedName>
</protein>
<name>A0A3B1BJM8_9ZZZZ</name>
<feature type="domain" description="GGDEF" evidence="1">
    <location>
        <begin position="196"/>
        <end position="325"/>
    </location>
</feature>
<dbReference type="GO" id="GO:0052621">
    <property type="term" value="F:diguanylate cyclase activity"/>
    <property type="evidence" value="ECO:0007669"/>
    <property type="project" value="TreeGrafter"/>
</dbReference>
<gene>
    <name evidence="2" type="ORF">MNBD_GAMMA26-26</name>
</gene>
<dbReference type="SMART" id="SM00267">
    <property type="entry name" value="GGDEF"/>
    <property type="match status" value="1"/>
</dbReference>
<dbReference type="Pfam" id="PF00990">
    <property type="entry name" value="GGDEF"/>
    <property type="match status" value="1"/>
</dbReference>
<dbReference type="Gene3D" id="3.30.70.270">
    <property type="match status" value="1"/>
</dbReference>
<dbReference type="GO" id="GO:0005886">
    <property type="term" value="C:plasma membrane"/>
    <property type="evidence" value="ECO:0007669"/>
    <property type="project" value="TreeGrafter"/>
</dbReference>
<dbReference type="GO" id="GO:0043709">
    <property type="term" value="P:cell adhesion involved in single-species biofilm formation"/>
    <property type="evidence" value="ECO:0007669"/>
    <property type="project" value="TreeGrafter"/>
</dbReference>
<dbReference type="InterPro" id="IPR050469">
    <property type="entry name" value="Diguanylate_Cyclase"/>
</dbReference>
<evidence type="ECO:0000259" key="1">
    <source>
        <dbReference type="PROSITE" id="PS50887"/>
    </source>
</evidence>
<dbReference type="PROSITE" id="PS50887">
    <property type="entry name" value="GGDEF"/>
    <property type="match status" value="1"/>
</dbReference>
<reference evidence="2" key="1">
    <citation type="submission" date="2018-06" db="EMBL/GenBank/DDBJ databases">
        <authorList>
            <person name="Zhirakovskaya E."/>
        </authorList>
    </citation>
    <scope>NUCLEOTIDE SEQUENCE</scope>
</reference>
<dbReference type="InterPro" id="IPR043128">
    <property type="entry name" value="Rev_trsase/Diguanyl_cyclase"/>
</dbReference>
<dbReference type="SUPFAM" id="SSF55073">
    <property type="entry name" value="Nucleotide cyclase"/>
    <property type="match status" value="1"/>
</dbReference>
<dbReference type="NCBIfam" id="TIGR00254">
    <property type="entry name" value="GGDEF"/>
    <property type="match status" value="1"/>
</dbReference>
<sequence>MENKKNINNKNCDTLPGLGLAIDMTARKDHFSLTELLLEQLHMVPTMLSARVFEVHCEDGGKDYSSIPMDKLIVRELMNDMEKPKPFADFAGLSNCLRGSFSGMGEMVPYQQIMLPIPGANGQMRVLLLEAKLIDPESWKLINGLIGIYSNMLLILDEKERDKLTGLLNRQTFDDKLTKIISYYRNRAQREGRGKGASWLAVLDIDHFKKVNDEHGHLIGDEVLLVFARLMEKTFRSTDLLFRYGGEEFVVILNCCTRPGVVDALERFRRIVEETAFPQVGNITVSAGYVCLQDTMLPSTLIDQADQALYYAKDHGRNKIVSYDSMCKQDDAPAMVADGDIELF</sequence>
<dbReference type="EMBL" id="UOFX01000089">
    <property type="protein sequence ID" value="VAX11628.1"/>
    <property type="molecule type" value="Genomic_DNA"/>
</dbReference>
<dbReference type="InterPro" id="IPR029787">
    <property type="entry name" value="Nucleotide_cyclase"/>
</dbReference>
<dbReference type="InterPro" id="IPR000160">
    <property type="entry name" value="GGDEF_dom"/>
</dbReference>
<dbReference type="AlphaFoldDB" id="A0A3B1BJM8"/>
<organism evidence="2">
    <name type="scientific">hydrothermal vent metagenome</name>
    <dbReference type="NCBI Taxonomy" id="652676"/>
    <lineage>
        <taxon>unclassified sequences</taxon>
        <taxon>metagenomes</taxon>
        <taxon>ecological metagenomes</taxon>
    </lineage>
</organism>
<dbReference type="PANTHER" id="PTHR45138:SF9">
    <property type="entry name" value="DIGUANYLATE CYCLASE DGCM-RELATED"/>
    <property type="match status" value="1"/>
</dbReference>
<dbReference type="CDD" id="cd01949">
    <property type="entry name" value="GGDEF"/>
    <property type="match status" value="1"/>
</dbReference>
<dbReference type="FunFam" id="3.30.70.270:FF:000001">
    <property type="entry name" value="Diguanylate cyclase domain protein"/>
    <property type="match status" value="1"/>
</dbReference>
<dbReference type="GO" id="GO:1902201">
    <property type="term" value="P:negative regulation of bacterial-type flagellum-dependent cell motility"/>
    <property type="evidence" value="ECO:0007669"/>
    <property type="project" value="TreeGrafter"/>
</dbReference>
<accession>A0A3B1BJM8</accession>
<evidence type="ECO:0000313" key="2">
    <source>
        <dbReference type="EMBL" id="VAX11628.1"/>
    </source>
</evidence>
<dbReference type="PANTHER" id="PTHR45138">
    <property type="entry name" value="REGULATORY COMPONENTS OF SENSORY TRANSDUCTION SYSTEM"/>
    <property type="match status" value="1"/>
</dbReference>